<keyword evidence="3" id="KW-0378">Hydrolase</keyword>
<keyword evidence="6" id="KW-0862">Zinc</keyword>
<dbReference type="Gene3D" id="3.10.10.10">
    <property type="entry name" value="HIV Type 1 Reverse Transcriptase, subunit A, domain 1"/>
    <property type="match status" value="1"/>
</dbReference>
<dbReference type="GO" id="GO:0006508">
    <property type="term" value="P:proteolysis"/>
    <property type="evidence" value="ECO:0007669"/>
    <property type="project" value="UniProtKB-KW"/>
</dbReference>
<dbReference type="InterPro" id="IPR001878">
    <property type="entry name" value="Znf_CCHC"/>
</dbReference>
<evidence type="ECO:0000313" key="9">
    <source>
        <dbReference type="Proteomes" id="UP000504618"/>
    </source>
</evidence>
<feature type="compositionally biased region" description="Acidic residues" evidence="7">
    <location>
        <begin position="102"/>
        <end position="111"/>
    </location>
</feature>
<dbReference type="CDD" id="cd09274">
    <property type="entry name" value="RNase_HI_RT_Ty3"/>
    <property type="match status" value="1"/>
</dbReference>
<dbReference type="GO" id="GO:0003677">
    <property type="term" value="F:DNA binding"/>
    <property type="evidence" value="ECO:0007669"/>
    <property type="project" value="UniProtKB-KW"/>
</dbReference>
<keyword evidence="6" id="KW-0479">Metal-binding</keyword>
<dbReference type="Gene3D" id="1.10.340.70">
    <property type="match status" value="1"/>
</dbReference>
<dbReference type="InterPro" id="IPR043502">
    <property type="entry name" value="DNA/RNA_pol_sf"/>
</dbReference>
<sequence>MSDTKPKKGEISSPARKLTVNEAQHFLKPEIIAELRRRGVDVDDSRSRDSLREHLVRLVRLELESAGKEARPASSNTIDKAIPRKTADRGTSGHAVERDSENVNDDGQIDDSGEHASSDDDMALDAKIFFRLESDDWESFTERLELFFFAKDITEVEKKQAHLLTHIDEDTYKLFKTLTAPDKPAAKTYDDLVKLLAGHLKPPPSEVMERCNFNRAKQEPNETVAEFATRLRLLALNCNFANNLSNALRDQFVCGIHEESTRIELFKRANLTFEDACKEATARESAMKNATGALQSLSNKNFKHKSFAMDQQKNRKPRYKQQNKRASGPASDQVQAQQASMQRTGRSTCYCCGENGHETKSCKYRDKSCNFCHNKGHLKRVCIKKKKLSNKYLQEEHSDTKDESNSEGSQESSTSRNNNYLDFFNMVFKMNVHHSDATRADPMFLDVKINGQLIKMEFDLVLKGNKVPLIGRQWLSAFGLWPLKSLSSSDIALNNKQAIHKLQTNDVRDKLLTEFEVLFSNTPGVYNKRSVQIHVNPNTKPVALGARHVPYALKPKIEQELERLVKLGHLEKVESSEWATPIVAVLKSNDQVRICGDFKVTLNPHLKVTKRPFPRIDDIFAVMRSGSTFSQLDLPHAYMQEPIDVESRKYLTIATHAGLFRYTKMMESTALAPGEFVQIMEECLQGIPNTIAYMDNIYVTGKTTEEHFENLRLVCHRLTERGLRLNKDKCDFLKKRIDILGFVIDKDGLHKSKTKVKAMYEAPRPENTKQLVSFLGLINFYARFLKNRSDKLRPLFDCANKEVFEWTKECEKAFWWVKNEMISPRVLAHYNPDEQLILACDASHYGLSAILSHKYKDGTERPITFASKRIPEKELNRAINDKEACAIVFGFVKFYDFVYGRKITLRTDHKPLETIFGTKKGIPLTAATRLQRWAIFVSGFEYDIEWIKSEQNGNCDALSRLPIENKTDIFESDVTQLHFITEGAKVIDYGTVVHETKRDWVLSRITRFCVFGWLTNNKELPGEEKQFFTKRYELSVENNCLFWGYRIVIPDKLRGRILDDLHLSHLGTVKMKALARSYVWWPGIDTVTSWVMRGGFDPTERLR</sequence>
<dbReference type="Proteomes" id="UP000504618">
    <property type="component" value="Unplaced"/>
</dbReference>
<dbReference type="RefSeq" id="XP_024875563.1">
    <property type="nucleotide sequence ID" value="XM_025019795.1"/>
</dbReference>
<dbReference type="InterPro" id="IPR050951">
    <property type="entry name" value="Retrovirus_Pol_polyprotein"/>
</dbReference>
<dbReference type="InterPro" id="IPR041588">
    <property type="entry name" value="Integrase_H2C2"/>
</dbReference>
<feature type="domain" description="CCHC-type" evidence="8">
    <location>
        <begin position="349"/>
        <end position="363"/>
    </location>
</feature>
<dbReference type="PROSITE" id="PS50158">
    <property type="entry name" value="ZF_CCHC"/>
    <property type="match status" value="1"/>
</dbReference>
<keyword evidence="6" id="KW-0863">Zinc-finger</keyword>
<keyword evidence="4" id="KW-0238">DNA-binding</keyword>
<keyword evidence="9" id="KW-1185">Reference proteome</keyword>
<feature type="compositionally biased region" description="Polar residues" evidence="7">
    <location>
        <begin position="330"/>
        <end position="339"/>
    </location>
</feature>
<gene>
    <name evidence="10" type="primary">LOC112456967</name>
</gene>
<evidence type="ECO:0000256" key="2">
    <source>
        <dbReference type="ARBA" id="ARBA00022670"/>
    </source>
</evidence>
<dbReference type="Pfam" id="PF17919">
    <property type="entry name" value="RT_RNaseH_2"/>
    <property type="match status" value="1"/>
</dbReference>
<proteinExistence type="predicted"/>
<dbReference type="InterPro" id="IPR036875">
    <property type="entry name" value="Znf_CCHC_sf"/>
</dbReference>
<name>A0A6J1Q1M5_9HYME</name>
<keyword evidence="5" id="KW-0511">Multifunctional enzyme</keyword>
<reference evidence="10" key="1">
    <citation type="submission" date="2025-08" db="UniProtKB">
        <authorList>
            <consortium name="RefSeq"/>
        </authorList>
    </citation>
    <scope>IDENTIFICATION</scope>
    <source>
        <tissue evidence="10">Whole body</tissue>
    </source>
</reference>
<feature type="compositionally biased region" description="Basic and acidic residues" evidence="7">
    <location>
        <begin position="393"/>
        <end position="404"/>
    </location>
</feature>
<evidence type="ECO:0000256" key="4">
    <source>
        <dbReference type="ARBA" id="ARBA00023125"/>
    </source>
</evidence>
<evidence type="ECO:0000256" key="3">
    <source>
        <dbReference type="ARBA" id="ARBA00022750"/>
    </source>
</evidence>
<feature type="region of interest" description="Disordered" evidence="7">
    <location>
        <begin position="66"/>
        <end position="119"/>
    </location>
</feature>
<evidence type="ECO:0000256" key="7">
    <source>
        <dbReference type="SAM" id="MobiDB-lite"/>
    </source>
</evidence>
<dbReference type="SUPFAM" id="SSF56672">
    <property type="entry name" value="DNA/RNA polymerases"/>
    <property type="match status" value="1"/>
</dbReference>
<feature type="compositionally biased region" description="Low complexity" evidence="7">
    <location>
        <begin position="406"/>
        <end position="415"/>
    </location>
</feature>
<dbReference type="Pfam" id="PF17921">
    <property type="entry name" value="Integrase_H2C2"/>
    <property type="match status" value="1"/>
</dbReference>
<dbReference type="GO" id="GO:0008270">
    <property type="term" value="F:zinc ion binding"/>
    <property type="evidence" value="ECO:0007669"/>
    <property type="project" value="UniProtKB-KW"/>
</dbReference>
<dbReference type="CDD" id="cd01647">
    <property type="entry name" value="RT_LTR"/>
    <property type="match status" value="1"/>
</dbReference>
<evidence type="ECO:0000313" key="10">
    <source>
        <dbReference type="RefSeq" id="XP_024875563.1"/>
    </source>
</evidence>
<accession>A0A6J1Q1M5</accession>
<dbReference type="EC" id="2.7.7.49" evidence="1"/>
<feature type="region of interest" description="Disordered" evidence="7">
    <location>
        <begin position="308"/>
        <end position="339"/>
    </location>
</feature>
<dbReference type="InterPro" id="IPR000477">
    <property type="entry name" value="RT_dom"/>
</dbReference>
<evidence type="ECO:0000259" key="8">
    <source>
        <dbReference type="PROSITE" id="PS50158"/>
    </source>
</evidence>
<dbReference type="FunFam" id="3.30.70.270:FF:000020">
    <property type="entry name" value="Transposon Tf2-6 polyprotein-like Protein"/>
    <property type="match status" value="1"/>
</dbReference>
<dbReference type="OrthoDB" id="7698426at2759"/>
<organism evidence="9 10">
    <name type="scientific">Temnothorax curvispinosus</name>
    <dbReference type="NCBI Taxonomy" id="300111"/>
    <lineage>
        <taxon>Eukaryota</taxon>
        <taxon>Metazoa</taxon>
        <taxon>Ecdysozoa</taxon>
        <taxon>Arthropoda</taxon>
        <taxon>Hexapoda</taxon>
        <taxon>Insecta</taxon>
        <taxon>Pterygota</taxon>
        <taxon>Neoptera</taxon>
        <taxon>Endopterygota</taxon>
        <taxon>Hymenoptera</taxon>
        <taxon>Apocrita</taxon>
        <taxon>Aculeata</taxon>
        <taxon>Formicoidea</taxon>
        <taxon>Formicidae</taxon>
        <taxon>Myrmicinae</taxon>
        <taxon>Temnothorax</taxon>
    </lineage>
</organism>
<dbReference type="PANTHER" id="PTHR37984">
    <property type="entry name" value="PROTEIN CBG26694"/>
    <property type="match status" value="1"/>
</dbReference>
<keyword evidence="2" id="KW-0645">Protease</keyword>
<dbReference type="Pfam" id="PF00078">
    <property type="entry name" value="RVT_1"/>
    <property type="match status" value="1"/>
</dbReference>
<dbReference type="GeneID" id="112456967"/>
<keyword evidence="3" id="KW-0064">Aspartyl protease</keyword>
<dbReference type="GO" id="GO:0004190">
    <property type="term" value="F:aspartic-type endopeptidase activity"/>
    <property type="evidence" value="ECO:0007669"/>
    <property type="project" value="UniProtKB-KW"/>
</dbReference>
<dbReference type="SUPFAM" id="SSF57756">
    <property type="entry name" value="Retrovirus zinc finger-like domains"/>
    <property type="match status" value="1"/>
</dbReference>
<evidence type="ECO:0000256" key="5">
    <source>
        <dbReference type="ARBA" id="ARBA00023268"/>
    </source>
</evidence>
<protein>
    <recommendedName>
        <fullName evidence="1">RNA-directed DNA polymerase</fullName>
        <ecNumber evidence="1">2.7.7.49</ecNumber>
    </recommendedName>
</protein>
<feature type="compositionally biased region" description="Basic residues" evidence="7">
    <location>
        <begin position="314"/>
        <end position="323"/>
    </location>
</feature>
<dbReference type="InterPro" id="IPR043128">
    <property type="entry name" value="Rev_trsase/Diguanyl_cyclase"/>
</dbReference>
<evidence type="ECO:0000256" key="1">
    <source>
        <dbReference type="ARBA" id="ARBA00012493"/>
    </source>
</evidence>
<dbReference type="InterPro" id="IPR041577">
    <property type="entry name" value="RT_RNaseH_2"/>
</dbReference>
<dbReference type="Gene3D" id="4.10.60.10">
    <property type="entry name" value="Zinc finger, CCHC-type"/>
    <property type="match status" value="1"/>
</dbReference>
<evidence type="ECO:0000256" key="6">
    <source>
        <dbReference type="PROSITE-ProRule" id="PRU00047"/>
    </source>
</evidence>
<dbReference type="GO" id="GO:0003964">
    <property type="term" value="F:RNA-directed DNA polymerase activity"/>
    <property type="evidence" value="ECO:0007669"/>
    <property type="project" value="UniProtKB-EC"/>
</dbReference>
<dbReference type="Gene3D" id="3.30.70.270">
    <property type="match status" value="2"/>
</dbReference>
<dbReference type="AlphaFoldDB" id="A0A6J1Q1M5"/>
<feature type="region of interest" description="Disordered" evidence="7">
    <location>
        <begin position="393"/>
        <end position="415"/>
    </location>
</feature>
<dbReference type="PANTHER" id="PTHR37984:SF5">
    <property type="entry name" value="PROTEIN NYNRIN-LIKE"/>
    <property type="match status" value="1"/>
</dbReference>